<dbReference type="AlphaFoldDB" id="A0A6J7GJF4"/>
<dbReference type="CDD" id="cd01448">
    <property type="entry name" value="TST_Repeat_1"/>
    <property type="match status" value="1"/>
</dbReference>
<reference evidence="4" key="1">
    <citation type="submission" date="2020-05" db="EMBL/GenBank/DDBJ databases">
        <authorList>
            <person name="Chiriac C."/>
            <person name="Salcher M."/>
            <person name="Ghai R."/>
            <person name="Kavagutti S V."/>
        </authorList>
    </citation>
    <scope>NUCLEOTIDE SEQUENCE</scope>
</reference>
<organism evidence="4">
    <name type="scientific">freshwater metagenome</name>
    <dbReference type="NCBI Taxonomy" id="449393"/>
    <lineage>
        <taxon>unclassified sequences</taxon>
        <taxon>metagenomes</taxon>
        <taxon>ecological metagenomes</taxon>
    </lineage>
</organism>
<dbReference type="SMART" id="SM00450">
    <property type="entry name" value="RHOD"/>
    <property type="match status" value="2"/>
</dbReference>
<sequence>MTIPVLAGPGDVPGAVVLDVRWALGRTDGHEQYLAGHLPGAVYVDLDTELAAPPSAAGRHPLPSVADLQAAARRWGISTGSRVVVHDAGPGTAAARAWWLLRWGGLVDVSILDGGLAAWTGPVETGEVVPEPGDVVLTGGAMPVLTADEAAALPGSGGVLLDARAGERFRGEVEPIDPVAGHVPGAVSAPTTDTLADGRFRTDLVEHFAALGVAPGTTVGVYCGSGVTAAHEVAALAVAGVDAALWPGSWSEWSADPIRPAATGP</sequence>
<feature type="domain" description="Rhodanese" evidence="3">
    <location>
        <begin position="11"/>
        <end position="125"/>
    </location>
</feature>
<dbReference type="PROSITE" id="PS50206">
    <property type="entry name" value="RHODANESE_3"/>
    <property type="match status" value="2"/>
</dbReference>
<protein>
    <submittedName>
        <fullName evidence="4">Unannotated protein</fullName>
    </submittedName>
</protein>
<dbReference type="InterPro" id="IPR036873">
    <property type="entry name" value="Rhodanese-like_dom_sf"/>
</dbReference>
<dbReference type="PANTHER" id="PTHR11364">
    <property type="entry name" value="THIOSULFATE SULFERTANSFERASE"/>
    <property type="match status" value="1"/>
</dbReference>
<dbReference type="PROSITE" id="PS00380">
    <property type="entry name" value="RHODANESE_1"/>
    <property type="match status" value="1"/>
</dbReference>
<gene>
    <name evidence="4" type="ORF">UFOPK3609_00696</name>
</gene>
<dbReference type="Gene3D" id="3.40.250.10">
    <property type="entry name" value="Rhodanese-like domain"/>
    <property type="match status" value="2"/>
</dbReference>
<dbReference type="InterPro" id="IPR001763">
    <property type="entry name" value="Rhodanese-like_dom"/>
</dbReference>
<dbReference type="PANTHER" id="PTHR11364:SF27">
    <property type="entry name" value="SULFURTRANSFERASE"/>
    <property type="match status" value="1"/>
</dbReference>
<evidence type="ECO:0000256" key="1">
    <source>
        <dbReference type="ARBA" id="ARBA00022679"/>
    </source>
</evidence>
<keyword evidence="1" id="KW-0808">Transferase</keyword>
<dbReference type="GO" id="GO:0004792">
    <property type="term" value="F:thiosulfate-cyanide sulfurtransferase activity"/>
    <property type="evidence" value="ECO:0007669"/>
    <property type="project" value="InterPro"/>
</dbReference>
<dbReference type="CDD" id="cd01449">
    <property type="entry name" value="TST_Repeat_2"/>
    <property type="match status" value="1"/>
</dbReference>
<proteinExistence type="predicted"/>
<dbReference type="SUPFAM" id="SSF52821">
    <property type="entry name" value="Rhodanese/Cell cycle control phosphatase"/>
    <property type="match status" value="2"/>
</dbReference>
<feature type="domain" description="Rhodanese" evidence="3">
    <location>
        <begin position="154"/>
        <end position="262"/>
    </location>
</feature>
<dbReference type="InterPro" id="IPR045078">
    <property type="entry name" value="TST/MPST-like"/>
</dbReference>
<dbReference type="EMBL" id="CAFBMQ010000086">
    <property type="protein sequence ID" value="CAB4908461.1"/>
    <property type="molecule type" value="Genomic_DNA"/>
</dbReference>
<dbReference type="Pfam" id="PF00581">
    <property type="entry name" value="Rhodanese"/>
    <property type="match status" value="2"/>
</dbReference>
<dbReference type="InterPro" id="IPR001307">
    <property type="entry name" value="Thiosulphate_STrfase_CS"/>
</dbReference>
<name>A0A6J7GJF4_9ZZZZ</name>
<evidence type="ECO:0000313" key="4">
    <source>
        <dbReference type="EMBL" id="CAB4908461.1"/>
    </source>
</evidence>
<evidence type="ECO:0000259" key="3">
    <source>
        <dbReference type="PROSITE" id="PS50206"/>
    </source>
</evidence>
<keyword evidence="2" id="KW-0677">Repeat</keyword>
<evidence type="ECO:0000256" key="2">
    <source>
        <dbReference type="ARBA" id="ARBA00022737"/>
    </source>
</evidence>
<accession>A0A6J7GJF4</accession>